<gene>
    <name evidence="3" type="ORF">CNLFYP112_02421</name>
</gene>
<sequence>MAFTFQINSGVQFIHDEAMLSMAEVNHPQIKKQTVFPTAIVDLVKDDTKLNGYGVQESDKKIENIHEYGLRRDEKLILDFGDHRVGTFKIDIDQTGSPMDAPLYLRLKFAEMPAELAAESSEYDGWLSRSWIQEEIVHIDELPATLELPRRYSFRYVELKVIDTSPKWQAVFYNPIVTSETSADLLKVKKPELEDEKLSKIYDVGLKTLADCMQDVFEDGPKRDRRLWLGDLRLQALANYATFDNKELVRRCLYLFAGMTTEEGKISANVFVKPKNIPDDTFLFEYSLFFISTLYDLNEAHPDIKIVNELYPTCKKQMDITLGMFDQDGKLMVDEDYPVFVDWSNEFNKDTAGQAEAIYVLKQFIELARLVGEEELDKYEKSLELISSYARNKLYNSEKKLFVTTGDEYNIASQVWMVLAKVMSPEENKEIMTTMIQEMFPVKNIATPYMYHHIVEALFEGGLEKEAVQLMKDYWGKMIDLGADTFWEAFDPDDPDYSPYGSPILNSYCHAWSCTPVYLIHKYVLKDFHEKCL</sequence>
<feature type="domain" description="Glycosyl hydrolase family 78 alpha-rhamnosidase N-terminal" evidence="2">
    <location>
        <begin position="37"/>
        <end position="177"/>
    </location>
</feature>
<dbReference type="InterPro" id="IPR049164">
    <property type="entry name" value="Glyco_hydro_78_N"/>
</dbReference>
<organism evidence="3">
    <name type="scientific">[Clostridium] nexile</name>
    <dbReference type="NCBI Taxonomy" id="29361"/>
    <lineage>
        <taxon>Bacteria</taxon>
        <taxon>Bacillati</taxon>
        <taxon>Bacillota</taxon>
        <taxon>Clostridia</taxon>
        <taxon>Lachnospirales</taxon>
        <taxon>Lachnospiraceae</taxon>
        <taxon>Tyzzerella</taxon>
    </lineage>
</organism>
<dbReference type="PANTHER" id="PTHR34987">
    <property type="entry name" value="C, PUTATIVE (AFU_ORTHOLOGUE AFUA_3G02880)-RELATED"/>
    <property type="match status" value="1"/>
</dbReference>
<evidence type="ECO:0000259" key="2">
    <source>
        <dbReference type="Pfam" id="PF21104"/>
    </source>
</evidence>
<dbReference type="AlphaFoldDB" id="A0A6N2V0E7"/>
<dbReference type="InterPro" id="IPR012341">
    <property type="entry name" value="6hp_glycosidase-like_sf"/>
</dbReference>
<dbReference type="InterPro" id="IPR035396">
    <property type="entry name" value="Bac_rhamnosid6H"/>
</dbReference>
<evidence type="ECO:0000313" key="3">
    <source>
        <dbReference type="EMBL" id="VYT23879.1"/>
    </source>
</evidence>
<name>A0A6N2V0E7_9FIRM</name>
<dbReference type="GO" id="GO:0005975">
    <property type="term" value="P:carbohydrate metabolic process"/>
    <property type="evidence" value="ECO:0007669"/>
    <property type="project" value="InterPro"/>
</dbReference>
<dbReference type="Pfam" id="PF21104">
    <property type="entry name" value="Glyco_hydro_78_N"/>
    <property type="match status" value="1"/>
</dbReference>
<protein>
    <submittedName>
        <fullName evidence="3">Bacterial alpha-L-rhamnosidase</fullName>
    </submittedName>
</protein>
<reference evidence="3" key="1">
    <citation type="submission" date="2019-11" db="EMBL/GenBank/DDBJ databases">
        <authorList>
            <person name="Feng L."/>
        </authorList>
    </citation>
    <scope>NUCLEOTIDE SEQUENCE</scope>
    <source>
        <strain evidence="3">CnexileLFYP112</strain>
    </source>
</reference>
<dbReference type="InterPro" id="IPR008928">
    <property type="entry name" value="6-hairpin_glycosidase_sf"/>
</dbReference>
<dbReference type="EMBL" id="CACRTG010000021">
    <property type="protein sequence ID" value="VYT23879.1"/>
    <property type="molecule type" value="Genomic_DNA"/>
</dbReference>
<dbReference type="SUPFAM" id="SSF48208">
    <property type="entry name" value="Six-hairpin glycosidases"/>
    <property type="match status" value="1"/>
</dbReference>
<evidence type="ECO:0000259" key="1">
    <source>
        <dbReference type="Pfam" id="PF17389"/>
    </source>
</evidence>
<dbReference type="PANTHER" id="PTHR34987:SF4">
    <property type="entry name" value="ALPHA-L-RHAMNOSIDASE C-TERMINAL DOMAIN-CONTAINING PROTEIN"/>
    <property type="match status" value="1"/>
</dbReference>
<proteinExistence type="predicted"/>
<accession>A0A6N2V0E7</accession>
<dbReference type="Pfam" id="PF17389">
    <property type="entry name" value="Bac_rhamnosid6H"/>
    <property type="match status" value="1"/>
</dbReference>
<feature type="domain" description="Alpha-L-rhamnosidase six-hairpin glycosidase" evidence="1">
    <location>
        <begin position="195"/>
        <end position="524"/>
    </location>
</feature>
<dbReference type="Gene3D" id="1.50.10.10">
    <property type="match status" value="1"/>
</dbReference>